<gene>
    <name evidence="2" type="ORF">GBZ26_27100</name>
</gene>
<protein>
    <submittedName>
        <fullName evidence="2">DUF4115 domain-containing protein</fullName>
    </submittedName>
</protein>
<name>A0ABX2L1S3_9PROT</name>
<dbReference type="RefSeq" id="WP_174441474.1">
    <property type="nucleotide sequence ID" value="NZ_WHOR01000358.1"/>
</dbReference>
<dbReference type="Proteomes" id="UP000639419">
    <property type="component" value="Unassembled WGS sequence"/>
</dbReference>
<organism evidence="2 3">
    <name type="scientific">Azospirillum formosense</name>
    <dbReference type="NCBI Taxonomy" id="861533"/>
    <lineage>
        <taxon>Bacteria</taxon>
        <taxon>Pseudomonadati</taxon>
        <taxon>Pseudomonadota</taxon>
        <taxon>Alphaproteobacteria</taxon>
        <taxon>Rhodospirillales</taxon>
        <taxon>Azospirillaceae</taxon>
        <taxon>Azospirillum</taxon>
    </lineage>
</organism>
<evidence type="ECO:0000313" key="3">
    <source>
        <dbReference type="Proteomes" id="UP000639419"/>
    </source>
</evidence>
<sequence>APPAADGALPSKVYGTQNAASRIQLRATQDSWIQVRDNSGEIIFTRVLKPGDVYRVPDRSGIRVRTGNAGGLIVVTDGVDGAPMGAVGQVLRDVSLDQHAPTLRGAAPAH</sequence>
<feature type="non-terminal residue" evidence="2">
    <location>
        <position position="1"/>
    </location>
</feature>
<accession>A0ABX2L1S3</accession>
<keyword evidence="3" id="KW-1185">Reference proteome</keyword>
<reference evidence="2 3" key="1">
    <citation type="submission" date="2019-10" db="EMBL/GenBank/DDBJ databases">
        <title>Genome sequence of Azospirillum formosense CC-Nfb-7.</title>
        <authorList>
            <person name="Ambrosini A."/>
            <person name="Sant'Anna F.H."/>
            <person name="Cassan F.D."/>
            <person name="Souza E.M."/>
            <person name="Passaglia L.M.P."/>
        </authorList>
    </citation>
    <scope>NUCLEOTIDE SEQUENCE [LARGE SCALE GENOMIC DNA]</scope>
    <source>
        <strain evidence="2 3">CC-NFb-7</strain>
    </source>
</reference>
<comment type="caution">
    <text evidence="2">The sequence shown here is derived from an EMBL/GenBank/DDBJ whole genome shotgun (WGS) entry which is preliminary data.</text>
</comment>
<feature type="domain" description="Cytoskeleton protein RodZ-like C-terminal" evidence="1">
    <location>
        <begin position="24"/>
        <end position="92"/>
    </location>
</feature>
<dbReference type="InterPro" id="IPR025194">
    <property type="entry name" value="RodZ-like_C"/>
</dbReference>
<proteinExistence type="predicted"/>
<dbReference type="EMBL" id="WHOR01000358">
    <property type="protein sequence ID" value="NUB22823.1"/>
    <property type="molecule type" value="Genomic_DNA"/>
</dbReference>
<evidence type="ECO:0000313" key="2">
    <source>
        <dbReference type="EMBL" id="NUB22823.1"/>
    </source>
</evidence>
<evidence type="ECO:0000259" key="1">
    <source>
        <dbReference type="Pfam" id="PF13464"/>
    </source>
</evidence>
<dbReference type="Pfam" id="PF13464">
    <property type="entry name" value="RodZ_C"/>
    <property type="match status" value="1"/>
</dbReference>